<dbReference type="GO" id="GO:0007219">
    <property type="term" value="P:Notch signaling pathway"/>
    <property type="evidence" value="ECO:0007669"/>
    <property type="project" value="TreeGrafter"/>
</dbReference>
<dbReference type="PANTHER" id="PTHR12916">
    <property type="entry name" value="CYTOCHROME C OXIDASE POLYPEPTIDE VIC-2"/>
    <property type="match status" value="1"/>
</dbReference>
<gene>
    <name evidence="9" type="ORF">FSP39_003817</name>
</gene>
<dbReference type="FunFam" id="2.10.25.10:FF:000327">
    <property type="entry name" value="neurogenic locus notch homolog protein 4"/>
    <property type="match status" value="1"/>
</dbReference>
<dbReference type="PROSITE" id="PS50026">
    <property type="entry name" value="EGF_3"/>
    <property type="match status" value="2"/>
</dbReference>
<dbReference type="SMART" id="SM00181">
    <property type="entry name" value="EGF"/>
    <property type="match status" value="2"/>
</dbReference>
<dbReference type="SMART" id="SM00179">
    <property type="entry name" value="EGF_CA"/>
    <property type="match status" value="2"/>
</dbReference>
<sequence>MRVVRRGHYNKAKLENTMKLKHFKHRVAGNCCEQGFTHISQTYSFQEALELCQQNNLRLLRIDSDEKLKRVQAFISKSKGMGRKMIQVQHPLQDKLDSTKSTTQKPTDKPGYHHLASSTLATTTNVSTADINECDSNPCHNGARCNDEINAFYCECPLGYSGQFCEQNIDDCITNPCQNGGTCTDNINSYSCSCQLGFTGTRCETATYKHKTVNDDKFNFYCPYYSYINHTECVSEQTCLHEWLQQSSDKEYCVRYGNVHVNQAFLCSFCCEGNDCNEGLIPKNGTLYGSHRHS</sequence>
<name>A0AA88XN00_PINIB</name>
<dbReference type="PROSITE" id="PS01187">
    <property type="entry name" value="EGF_CA"/>
    <property type="match status" value="1"/>
</dbReference>
<dbReference type="InterPro" id="IPR000152">
    <property type="entry name" value="EGF-type_Asp/Asn_hydroxyl_site"/>
</dbReference>
<keyword evidence="10" id="KW-1185">Reference proteome</keyword>
<feature type="disulfide bond" evidence="6">
    <location>
        <begin position="156"/>
        <end position="165"/>
    </location>
</feature>
<dbReference type="PRINTS" id="PR00010">
    <property type="entry name" value="EGFBLOOD"/>
</dbReference>
<feature type="domain" description="EGF-like" evidence="8">
    <location>
        <begin position="130"/>
        <end position="166"/>
    </location>
</feature>
<dbReference type="Proteomes" id="UP001186944">
    <property type="component" value="Unassembled WGS sequence"/>
</dbReference>
<dbReference type="PROSITE" id="PS00022">
    <property type="entry name" value="EGF_1"/>
    <property type="match status" value="2"/>
</dbReference>
<dbReference type="AlphaFoldDB" id="A0AA88XN00"/>
<evidence type="ECO:0000256" key="3">
    <source>
        <dbReference type="ARBA" id="ARBA00022737"/>
    </source>
</evidence>
<accession>A0AA88XN00</accession>
<protein>
    <recommendedName>
        <fullName evidence="8">EGF-like domain-containing protein</fullName>
    </recommendedName>
</protein>
<evidence type="ECO:0000256" key="7">
    <source>
        <dbReference type="SAM" id="MobiDB-lite"/>
    </source>
</evidence>
<dbReference type="SUPFAM" id="SSF56436">
    <property type="entry name" value="C-type lectin-like"/>
    <property type="match status" value="1"/>
</dbReference>
<evidence type="ECO:0000256" key="6">
    <source>
        <dbReference type="PROSITE-ProRule" id="PRU00076"/>
    </source>
</evidence>
<feature type="region of interest" description="Disordered" evidence="7">
    <location>
        <begin position="90"/>
        <end position="115"/>
    </location>
</feature>
<proteinExistence type="predicted"/>
<feature type="domain" description="EGF-like" evidence="8">
    <location>
        <begin position="168"/>
        <end position="204"/>
    </location>
</feature>
<dbReference type="GO" id="GO:0005509">
    <property type="term" value="F:calcium ion binding"/>
    <property type="evidence" value="ECO:0007669"/>
    <property type="project" value="InterPro"/>
</dbReference>
<keyword evidence="4 6" id="KW-1015">Disulfide bond</keyword>
<organism evidence="9 10">
    <name type="scientific">Pinctada imbricata</name>
    <name type="common">Atlantic pearl-oyster</name>
    <name type="synonym">Pinctada martensii</name>
    <dbReference type="NCBI Taxonomy" id="66713"/>
    <lineage>
        <taxon>Eukaryota</taxon>
        <taxon>Metazoa</taxon>
        <taxon>Spiralia</taxon>
        <taxon>Lophotrochozoa</taxon>
        <taxon>Mollusca</taxon>
        <taxon>Bivalvia</taxon>
        <taxon>Autobranchia</taxon>
        <taxon>Pteriomorphia</taxon>
        <taxon>Pterioida</taxon>
        <taxon>Pterioidea</taxon>
        <taxon>Pteriidae</taxon>
        <taxon>Pinctada</taxon>
    </lineage>
</organism>
<dbReference type="InterPro" id="IPR000742">
    <property type="entry name" value="EGF"/>
</dbReference>
<evidence type="ECO:0000256" key="2">
    <source>
        <dbReference type="ARBA" id="ARBA00022729"/>
    </source>
</evidence>
<evidence type="ECO:0000313" key="9">
    <source>
        <dbReference type="EMBL" id="KAK3087264.1"/>
    </source>
</evidence>
<dbReference type="GO" id="GO:0005112">
    <property type="term" value="F:Notch binding"/>
    <property type="evidence" value="ECO:0007669"/>
    <property type="project" value="TreeGrafter"/>
</dbReference>
<dbReference type="CDD" id="cd00054">
    <property type="entry name" value="EGF_CA"/>
    <property type="match status" value="2"/>
</dbReference>
<dbReference type="EMBL" id="VSWD01000011">
    <property type="protein sequence ID" value="KAK3087264.1"/>
    <property type="molecule type" value="Genomic_DNA"/>
</dbReference>
<evidence type="ECO:0000256" key="4">
    <source>
        <dbReference type="ARBA" id="ARBA00023157"/>
    </source>
</evidence>
<evidence type="ECO:0000259" key="8">
    <source>
        <dbReference type="PROSITE" id="PS50026"/>
    </source>
</evidence>
<dbReference type="FunFam" id="2.10.25.10:FF:000004">
    <property type="entry name" value="Neurogenic locus notch 1"/>
    <property type="match status" value="1"/>
</dbReference>
<dbReference type="PROSITE" id="PS01186">
    <property type="entry name" value="EGF_2"/>
    <property type="match status" value="2"/>
</dbReference>
<keyword evidence="3" id="KW-0677">Repeat</keyword>
<dbReference type="PANTHER" id="PTHR12916:SF9">
    <property type="entry name" value="NEUROGENIC LOCUS NOTCH HOMOLOG PROTEIN 1-RELATED"/>
    <property type="match status" value="1"/>
</dbReference>
<dbReference type="PROSITE" id="PS00010">
    <property type="entry name" value="ASX_HYDROXYL"/>
    <property type="match status" value="2"/>
</dbReference>
<dbReference type="InterPro" id="IPR001881">
    <property type="entry name" value="EGF-like_Ca-bd_dom"/>
</dbReference>
<reference evidence="9" key="1">
    <citation type="submission" date="2019-08" db="EMBL/GenBank/DDBJ databases">
        <title>The improved chromosome-level genome for the pearl oyster Pinctada fucata martensii using PacBio sequencing and Hi-C.</title>
        <authorList>
            <person name="Zheng Z."/>
        </authorList>
    </citation>
    <scope>NUCLEOTIDE SEQUENCE</scope>
    <source>
        <strain evidence="9">ZZ-2019</strain>
        <tissue evidence="9">Adductor muscle</tissue>
    </source>
</reference>
<dbReference type="Pfam" id="PF00008">
    <property type="entry name" value="EGF"/>
    <property type="match status" value="2"/>
</dbReference>
<evidence type="ECO:0000256" key="5">
    <source>
        <dbReference type="ARBA" id="ARBA00023180"/>
    </source>
</evidence>
<comment type="caution">
    <text evidence="9">The sequence shown here is derived from an EMBL/GenBank/DDBJ whole genome shotgun (WGS) entry which is preliminary data.</text>
</comment>
<dbReference type="Gene3D" id="2.10.25.10">
    <property type="entry name" value="Laminin"/>
    <property type="match status" value="2"/>
</dbReference>
<feature type="disulfide bond" evidence="6">
    <location>
        <begin position="194"/>
        <end position="203"/>
    </location>
</feature>
<dbReference type="InterPro" id="IPR016187">
    <property type="entry name" value="CTDL_fold"/>
</dbReference>
<dbReference type="InterPro" id="IPR018097">
    <property type="entry name" value="EGF_Ca-bd_CS"/>
</dbReference>
<evidence type="ECO:0000313" key="10">
    <source>
        <dbReference type="Proteomes" id="UP001186944"/>
    </source>
</evidence>
<dbReference type="SUPFAM" id="SSF57196">
    <property type="entry name" value="EGF/Laminin"/>
    <property type="match status" value="2"/>
</dbReference>
<comment type="caution">
    <text evidence="6">Lacks conserved residue(s) required for the propagation of feature annotation.</text>
</comment>
<keyword evidence="1 6" id="KW-0245">EGF-like domain</keyword>
<keyword evidence="5" id="KW-0325">Glycoprotein</keyword>
<evidence type="ECO:0000256" key="1">
    <source>
        <dbReference type="ARBA" id="ARBA00022536"/>
    </source>
</evidence>
<keyword evidence="2" id="KW-0732">Signal</keyword>